<keyword evidence="2" id="KW-0812">Transmembrane</keyword>
<reference evidence="3" key="2">
    <citation type="journal article" date="2021" name="PeerJ">
        <title>Extensive microbial diversity within the chicken gut microbiome revealed by metagenomics and culture.</title>
        <authorList>
            <person name="Gilroy R."/>
            <person name="Ravi A."/>
            <person name="Getino M."/>
            <person name="Pursley I."/>
            <person name="Horton D.L."/>
            <person name="Alikhan N.F."/>
            <person name="Baker D."/>
            <person name="Gharbi K."/>
            <person name="Hall N."/>
            <person name="Watson M."/>
            <person name="Adriaenssens E.M."/>
            <person name="Foster-Nyarko E."/>
            <person name="Jarju S."/>
            <person name="Secka A."/>
            <person name="Antonio M."/>
            <person name="Oren A."/>
            <person name="Chaudhuri R.R."/>
            <person name="La Ragione R."/>
            <person name="Hildebrand F."/>
            <person name="Pallen M.J."/>
        </authorList>
    </citation>
    <scope>NUCLEOTIDE SEQUENCE</scope>
    <source>
        <strain evidence="3">ChiSjej4B22-8148</strain>
    </source>
</reference>
<sequence>MRIYTITQWFLFFYIYSFIGWIWESAYVSVLQKRFVNRGFLKGPFLPIYGSGALCVLAAALPVWRDPVKTFFVGMAAATVLEYITGAVMERIFRVRYWDYTGKFLNIHGYICLASALCWGVMSLILTRWVHFYISELVCAIPQPYASWAVLVITPVFTADFVTSFTVAFHLREFLEQNGRIQEELKKLLEKKNFLEDSIQEAGEKARVQIAQELRELYMKIGEQKERMYRVYTKSVRGLLRRNPTAYSNRYRETFSELKKNILENWKKIMEDRF</sequence>
<gene>
    <name evidence="3" type="ORF">IAB31_11985</name>
</gene>
<feature type="transmembrane region" description="Helical" evidence="2">
    <location>
        <begin position="146"/>
        <end position="171"/>
    </location>
</feature>
<feature type="coiled-coil region" evidence="1">
    <location>
        <begin position="171"/>
        <end position="205"/>
    </location>
</feature>
<dbReference type="EMBL" id="DVGK01000138">
    <property type="protein sequence ID" value="HIR14629.1"/>
    <property type="molecule type" value="Genomic_DNA"/>
</dbReference>
<dbReference type="Proteomes" id="UP000886757">
    <property type="component" value="Unassembled WGS sequence"/>
</dbReference>
<dbReference type="AlphaFoldDB" id="A0A9D1AEU3"/>
<feature type="transmembrane region" description="Helical" evidence="2">
    <location>
        <begin position="44"/>
        <end position="64"/>
    </location>
</feature>
<accession>A0A9D1AEU3</accession>
<name>A0A9D1AEU3_9FIRM</name>
<keyword evidence="2" id="KW-1133">Transmembrane helix</keyword>
<keyword evidence="1" id="KW-0175">Coiled coil</keyword>
<organism evidence="3 4">
    <name type="scientific">Candidatus Choladousia intestinavium</name>
    <dbReference type="NCBI Taxonomy" id="2840727"/>
    <lineage>
        <taxon>Bacteria</taxon>
        <taxon>Bacillati</taxon>
        <taxon>Bacillota</taxon>
        <taxon>Clostridia</taxon>
        <taxon>Lachnospirales</taxon>
        <taxon>Lachnospiraceae</taxon>
        <taxon>Lachnospiraceae incertae sedis</taxon>
        <taxon>Candidatus Choladousia</taxon>
    </lineage>
</organism>
<evidence type="ECO:0000313" key="3">
    <source>
        <dbReference type="EMBL" id="HIR14629.1"/>
    </source>
</evidence>
<dbReference type="Pfam" id="PF06541">
    <property type="entry name" value="ABC_trans_CmpB"/>
    <property type="match status" value="1"/>
</dbReference>
<evidence type="ECO:0000313" key="4">
    <source>
        <dbReference type="Proteomes" id="UP000886757"/>
    </source>
</evidence>
<proteinExistence type="predicted"/>
<feature type="transmembrane region" description="Helical" evidence="2">
    <location>
        <begin position="110"/>
        <end position="134"/>
    </location>
</feature>
<protein>
    <submittedName>
        <fullName evidence="3">ABC transporter permease</fullName>
    </submittedName>
</protein>
<evidence type="ECO:0000256" key="2">
    <source>
        <dbReference type="SAM" id="Phobius"/>
    </source>
</evidence>
<evidence type="ECO:0000256" key="1">
    <source>
        <dbReference type="SAM" id="Coils"/>
    </source>
</evidence>
<feature type="transmembrane region" description="Helical" evidence="2">
    <location>
        <begin position="70"/>
        <end position="89"/>
    </location>
</feature>
<keyword evidence="2" id="KW-0472">Membrane</keyword>
<feature type="transmembrane region" description="Helical" evidence="2">
    <location>
        <begin position="6"/>
        <end position="23"/>
    </location>
</feature>
<comment type="caution">
    <text evidence="3">The sequence shown here is derived from an EMBL/GenBank/DDBJ whole genome shotgun (WGS) entry which is preliminary data.</text>
</comment>
<dbReference type="InterPro" id="IPR010540">
    <property type="entry name" value="CmpB_TMEM229"/>
</dbReference>
<reference evidence="3" key="1">
    <citation type="submission" date="2020-10" db="EMBL/GenBank/DDBJ databases">
        <authorList>
            <person name="Gilroy R."/>
        </authorList>
    </citation>
    <scope>NUCLEOTIDE SEQUENCE</scope>
    <source>
        <strain evidence="3">ChiSjej4B22-8148</strain>
    </source>
</reference>